<dbReference type="PANTHER" id="PTHR39206:SF1">
    <property type="entry name" value="SLL8004 PROTEIN"/>
    <property type="match status" value="1"/>
</dbReference>
<reference evidence="5" key="1">
    <citation type="submission" date="2018-09" db="EMBL/GenBank/DDBJ databases">
        <authorList>
            <person name="Tuo L."/>
        </authorList>
    </citation>
    <scope>NUCLEOTIDE SEQUENCE [LARGE SCALE GENOMIC DNA]</scope>
    <source>
        <strain evidence="5">M2BS4Y-1</strain>
    </source>
</reference>
<evidence type="ECO:0000259" key="3">
    <source>
        <dbReference type="Pfam" id="PF06414"/>
    </source>
</evidence>
<dbReference type="Pfam" id="PF06414">
    <property type="entry name" value="Zeta_toxin"/>
    <property type="match status" value="1"/>
</dbReference>
<evidence type="ECO:0000256" key="2">
    <source>
        <dbReference type="ARBA" id="ARBA00022840"/>
    </source>
</evidence>
<dbReference type="Gene3D" id="3.40.50.300">
    <property type="entry name" value="P-loop containing nucleotide triphosphate hydrolases"/>
    <property type="match status" value="1"/>
</dbReference>
<dbReference type="GO" id="GO:0005524">
    <property type="term" value="F:ATP binding"/>
    <property type="evidence" value="ECO:0007669"/>
    <property type="project" value="UniProtKB-KW"/>
</dbReference>
<dbReference type="InterPro" id="IPR027417">
    <property type="entry name" value="P-loop_NTPase"/>
</dbReference>
<keyword evidence="2" id="KW-0067">ATP-binding</keyword>
<protein>
    <recommendedName>
        <fullName evidence="3">Zeta toxin domain-containing protein</fullName>
    </recommendedName>
</protein>
<accession>A0A3A1WGH8</accession>
<evidence type="ECO:0000313" key="4">
    <source>
        <dbReference type="EMBL" id="RIX98698.1"/>
    </source>
</evidence>
<evidence type="ECO:0000313" key="5">
    <source>
        <dbReference type="Proteomes" id="UP000265750"/>
    </source>
</evidence>
<name>A0A3A1WGH8_9HYPH</name>
<dbReference type="GO" id="GO:0016301">
    <property type="term" value="F:kinase activity"/>
    <property type="evidence" value="ECO:0007669"/>
    <property type="project" value="InterPro"/>
</dbReference>
<proteinExistence type="predicted"/>
<dbReference type="OrthoDB" id="9791543at2"/>
<dbReference type="EMBL" id="QYRN01000009">
    <property type="protein sequence ID" value="RIX98698.1"/>
    <property type="molecule type" value="Genomic_DNA"/>
</dbReference>
<keyword evidence="1" id="KW-0547">Nucleotide-binding</keyword>
<dbReference type="PANTHER" id="PTHR39206">
    <property type="entry name" value="SLL8004 PROTEIN"/>
    <property type="match status" value="1"/>
</dbReference>
<gene>
    <name evidence="4" type="ORF">D3218_16025</name>
</gene>
<feature type="domain" description="Zeta toxin" evidence="3">
    <location>
        <begin position="23"/>
        <end position="102"/>
    </location>
</feature>
<keyword evidence="5" id="KW-1185">Reference proteome</keyword>
<comment type="caution">
    <text evidence="4">The sequence shown here is derived from an EMBL/GenBank/DDBJ whole genome shotgun (WGS) entry which is preliminary data.</text>
</comment>
<dbReference type="AlphaFoldDB" id="A0A3A1WGH8"/>
<evidence type="ECO:0000256" key="1">
    <source>
        <dbReference type="ARBA" id="ARBA00022741"/>
    </source>
</evidence>
<sequence length="166" mass="18910">MRTRNPCRWQRGASCSRRSTKNLNDRRSFVYETTLSSRQSLAVMERCKELGYEVALVYVALDSPELNVLRVAERVSRGGHDIPAEVIRRRYDTAFGRLPHALRLADNSLLFDNSGREPRMLLTLERGEIVENHLDEAIPLHVRLAEALAEALDLGTDAVFRAARYT</sequence>
<dbReference type="InterPro" id="IPR010488">
    <property type="entry name" value="Zeta_toxin_domain"/>
</dbReference>
<organism evidence="4 5">
    <name type="scientific">Aureimonas flava</name>
    <dbReference type="NCBI Taxonomy" id="2320271"/>
    <lineage>
        <taxon>Bacteria</taxon>
        <taxon>Pseudomonadati</taxon>
        <taxon>Pseudomonadota</taxon>
        <taxon>Alphaproteobacteria</taxon>
        <taxon>Hyphomicrobiales</taxon>
        <taxon>Aurantimonadaceae</taxon>
        <taxon>Aureimonas</taxon>
    </lineage>
</organism>
<dbReference type="Proteomes" id="UP000265750">
    <property type="component" value="Unassembled WGS sequence"/>
</dbReference>